<keyword evidence="2" id="KW-0274">FAD</keyword>
<dbReference type="GO" id="GO:0016491">
    <property type="term" value="F:oxidoreductase activity"/>
    <property type="evidence" value="ECO:0007669"/>
    <property type="project" value="UniProtKB-KW"/>
</dbReference>
<keyword evidence="3" id="KW-0560">Oxidoreductase</keyword>
<reference evidence="6 7" key="1">
    <citation type="journal article" date="2019" name="Int. J. Syst. Evol. Microbiol.">
        <title>The Global Catalogue of Microorganisms (GCM) 10K type strain sequencing project: providing services to taxonomists for standard genome sequencing and annotation.</title>
        <authorList>
            <consortium name="The Broad Institute Genomics Platform"/>
            <consortium name="The Broad Institute Genome Sequencing Center for Infectious Disease"/>
            <person name="Wu L."/>
            <person name="Ma J."/>
        </authorList>
    </citation>
    <scope>NUCLEOTIDE SEQUENCE [LARGE SCALE GENOMIC DNA]</scope>
    <source>
        <strain evidence="6 7">NBRC 111368</strain>
    </source>
</reference>
<evidence type="ECO:0000313" key="6">
    <source>
        <dbReference type="EMBL" id="MFC6726411.1"/>
    </source>
</evidence>
<dbReference type="Gene3D" id="3.30.390.50">
    <property type="entry name" value="CO dehydrogenase flavoprotein, C-terminal domain"/>
    <property type="match status" value="1"/>
</dbReference>
<evidence type="ECO:0000256" key="3">
    <source>
        <dbReference type="ARBA" id="ARBA00023002"/>
    </source>
</evidence>
<evidence type="ECO:0000259" key="5">
    <source>
        <dbReference type="Pfam" id="PF03450"/>
    </source>
</evidence>
<feature type="non-terminal residue" evidence="6">
    <location>
        <position position="1"/>
    </location>
</feature>
<dbReference type="Pfam" id="PF03450">
    <property type="entry name" value="CO_deh_flav_C"/>
    <property type="match status" value="1"/>
</dbReference>
<evidence type="ECO:0000256" key="2">
    <source>
        <dbReference type="ARBA" id="ARBA00022827"/>
    </source>
</evidence>
<comment type="caution">
    <text evidence="6">The sequence shown here is derived from an EMBL/GenBank/DDBJ whole genome shotgun (WGS) entry which is preliminary data.</text>
</comment>
<feature type="domain" description="CO dehydrogenase flavoprotein C-terminal" evidence="5">
    <location>
        <begin position="2"/>
        <end position="69"/>
    </location>
</feature>
<feature type="compositionally biased region" description="Basic and acidic residues" evidence="4">
    <location>
        <begin position="15"/>
        <end position="35"/>
    </location>
</feature>
<sequence length="83" mass="8948">GIGLTAVDITNVRATDAEEHLEGERPGSDLFKRAGELAAEQSNPESDEHGDAEYKRRMVNVLTQRALADAAERTGAVKRTVKG</sequence>
<dbReference type="AlphaFoldDB" id="A0ABD5S486"/>
<name>A0ABD5S486_9EURY</name>
<dbReference type="EMBL" id="JBHSWU010001097">
    <property type="protein sequence ID" value="MFC6726411.1"/>
    <property type="molecule type" value="Genomic_DNA"/>
</dbReference>
<gene>
    <name evidence="6" type="ORF">ACFQE1_18995</name>
</gene>
<dbReference type="InterPro" id="IPR051312">
    <property type="entry name" value="Diverse_Substr_Oxidored"/>
</dbReference>
<dbReference type="PANTHER" id="PTHR42659:SF2">
    <property type="entry name" value="XANTHINE DEHYDROGENASE SUBUNIT C-RELATED"/>
    <property type="match status" value="1"/>
</dbReference>
<accession>A0ABD5S486</accession>
<dbReference type="SUPFAM" id="SSF55447">
    <property type="entry name" value="CO dehydrogenase flavoprotein C-terminal domain-like"/>
    <property type="match status" value="1"/>
</dbReference>
<dbReference type="Proteomes" id="UP001596328">
    <property type="component" value="Unassembled WGS sequence"/>
</dbReference>
<protein>
    <submittedName>
        <fullName evidence="6">Xanthine dehydrogenase family protein subunit M</fullName>
    </submittedName>
</protein>
<proteinExistence type="predicted"/>
<organism evidence="6 7">
    <name type="scientific">Halobium palmae</name>
    <dbReference type="NCBI Taxonomy" id="1776492"/>
    <lineage>
        <taxon>Archaea</taxon>
        <taxon>Methanobacteriati</taxon>
        <taxon>Methanobacteriota</taxon>
        <taxon>Stenosarchaea group</taxon>
        <taxon>Halobacteria</taxon>
        <taxon>Halobacteriales</taxon>
        <taxon>Haloferacaceae</taxon>
        <taxon>Halobium</taxon>
    </lineage>
</organism>
<dbReference type="InterPro" id="IPR036683">
    <property type="entry name" value="CO_DH_flav_C_dom_sf"/>
</dbReference>
<feature type="region of interest" description="Disordered" evidence="4">
    <location>
        <begin position="15"/>
        <end position="53"/>
    </location>
</feature>
<dbReference type="PANTHER" id="PTHR42659">
    <property type="entry name" value="XANTHINE DEHYDROGENASE SUBUNIT C-RELATED"/>
    <property type="match status" value="1"/>
</dbReference>
<keyword evidence="1" id="KW-0285">Flavoprotein</keyword>
<evidence type="ECO:0000313" key="7">
    <source>
        <dbReference type="Proteomes" id="UP001596328"/>
    </source>
</evidence>
<evidence type="ECO:0000256" key="4">
    <source>
        <dbReference type="SAM" id="MobiDB-lite"/>
    </source>
</evidence>
<dbReference type="InterPro" id="IPR005107">
    <property type="entry name" value="CO_DH_flav_C"/>
</dbReference>
<keyword evidence="7" id="KW-1185">Reference proteome</keyword>
<evidence type="ECO:0000256" key="1">
    <source>
        <dbReference type="ARBA" id="ARBA00022630"/>
    </source>
</evidence>